<dbReference type="GO" id="GO:0035556">
    <property type="term" value="P:intracellular signal transduction"/>
    <property type="evidence" value="ECO:0007669"/>
    <property type="project" value="InterPro"/>
</dbReference>
<dbReference type="InterPro" id="IPR052233">
    <property type="entry name" value="Rho-type_GEFs"/>
</dbReference>
<evidence type="ECO:0000256" key="2">
    <source>
        <dbReference type="SAM" id="MobiDB-lite"/>
    </source>
</evidence>
<dbReference type="Pfam" id="PF00621">
    <property type="entry name" value="RhoGEF"/>
    <property type="match status" value="1"/>
</dbReference>
<comment type="caution">
    <text evidence="6">The sequence shown here is derived from an EMBL/GenBank/DDBJ whole genome shotgun (WGS) entry which is preliminary data.</text>
</comment>
<dbReference type="InterPro" id="IPR001849">
    <property type="entry name" value="PH_domain"/>
</dbReference>
<dbReference type="GO" id="GO:0005085">
    <property type="term" value="F:guanyl-nucleotide exchange factor activity"/>
    <property type="evidence" value="ECO:0007669"/>
    <property type="project" value="UniProtKB-KW"/>
</dbReference>
<dbReference type="SUPFAM" id="SSF50729">
    <property type="entry name" value="PH domain-like"/>
    <property type="match status" value="1"/>
</dbReference>
<dbReference type="SMART" id="SM00325">
    <property type="entry name" value="RhoGEF"/>
    <property type="match status" value="1"/>
</dbReference>
<feature type="compositionally biased region" description="Polar residues" evidence="2">
    <location>
        <begin position="142"/>
        <end position="158"/>
    </location>
</feature>
<organism evidence="6 7">
    <name type="scientific">Collybia nuda</name>
    <dbReference type="NCBI Taxonomy" id="64659"/>
    <lineage>
        <taxon>Eukaryota</taxon>
        <taxon>Fungi</taxon>
        <taxon>Dikarya</taxon>
        <taxon>Basidiomycota</taxon>
        <taxon>Agaricomycotina</taxon>
        <taxon>Agaricomycetes</taxon>
        <taxon>Agaricomycetidae</taxon>
        <taxon>Agaricales</taxon>
        <taxon>Tricholomatineae</taxon>
        <taxon>Clitocybaceae</taxon>
        <taxon>Collybia</taxon>
    </lineage>
</organism>
<dbReference type="InterPro" id="IPR011993">
    <property type="entry name" value="PH-like_dom_sf"/>
</dbReference>
<dbReference type="Pfam" id="PF00780">
    <property type="entry name" value="CNH"/>
    <property type="match status" value="1"/>
</dbReference>
<feature type="region of interest" description="Disordered" evidence="2">
    <location>
        <begin position="133"/>
        <end position="176"/>
    </location>
</feature>
<dbReference type="SMART" id="SM00036">
    <property type="entry name" value="CNH"/>
    <property type="match status" value="1"/>
</dbReference>
<feature type="domain" description="CNH" evidence="5">
    <location>
        <begin position="624"/>
        <end position="941"/>
    </location>
</feature>
<name>A0A9P5YGC9_9AGAR</name>
<evidence type="ECO:0008006" key="8">
    <source>
        <dbReference type="Google" id="ProtNLM"/>
    </source>
</evidence>
<dbReference type="PROSITE" id="PS50003">
    <property type="entry name" value="PH_DOMAIN"/>
    <property type="match status" value="1"/>
</dbReference>
<evidence type="ECO:0000313" key="6">
    <source>
        <dbReference type="EMBL" id="KAF9468071.1"/>
    </source>
</evidence>
<dbReference type="PROSITE" id="PS50219">
    <property type="entry name" value="CNH"/>
    <property type="match status" value="1"/>
</dbReference>
<evidence type="ECO:0000259" key="3">
    <source>
        <dbReference type="PROSITE" id="PS50003"/>
    </source>
</evidence>
<proteinExistence type="predicted"/>
<dbReference type="InterPro" id="IPR001331">
    <property type="entry name" value="GDS_CDC24_CS"/>
</dbReference>
<dbReference type="CDD" id="cd00160">
    <property type="entry name" value="RhoGEF"/>
    <property type="match status" value="1"/>
</dbReference>
<dbReference type="InterPro" id="IPR000219">
    <property type="entry name" value="DH_dom"/>
</dbReference>
<protein>
    <recommendedName>
        <fullName evidence="8">Rho1 guanine nucleotide exchange factor 1</fullName>
    </recommendedName>
</protein>
<feature type="domain" description="PH" evidence="3">
    <location>
        <begin position="458"/>
        <end position="588"/>
    </location>
</feature>
<dbReference type="AlphaFoldDB" id="A0A9P5YGC9"/>
<dbReference type="PROSITE" id="PS00741">
    <property type="entry name" value="DH_1"/>
    <property type="match status" value="1"/>
</dbReference>
<keyword evidence="7" id="KW-1185">Reference proteome</keyword>
<reference evidence="6" key="1">
    <citation type="submission" date="2020-11" db="EMBL/GenBank/DDBJ databases">
        <authorList>
            <consortium name="DOE Joint Genome Institute"/>
            <person name="Ahrendt S."/>
            <person name="Riley R."/>
            <person name="Andreopoulos W."/>
            <person name="Labutti K."/>
            <person name="Pangilinan J."/>
            <person name="Ruiz-Duenas F.J."/>
            <person name="Barrasa J.M."/>
            <person name="Sanchez-Garcia M."/>
            <person name="Camarero S."/>
            <person name="Miyauchi S."/>
            <person name="Serrano A."/>
            <person name="Linde D."/>
            <person name="Babiker R."/>
            <person name="Drula E."/>
            <person name="Ayuso-Fernandez I."/>
            <person name="Pacheco R."/>
            <person name="Padilla G."/>
            <person name="Ferreira P."/>
            <person name="Barriuso J."/>
            <person name="Kellner H."/>
            <person name="Castanera R."/>
            <person name="Alfaro M."/>
            <person name="Ramirez L."/>
            <person name="Pisabarro A.G."/>
            <person name="Kuo A."/>
            <person name="Tritt A."/>
            <person name="Lipzen A."/>
            <person name="He G."/>
            <person name="Yan M."/>
            <person name="Ng V."/>
            <person name="Cullen D."/>
            <person name="Martin F."/>
            <person name="Rosso M.-N."/>
            <person name="Henrissat B."/>
            <person name="Hibbett D."/>
            <person name="Martinez A.T."/>
            <person name="Grigoriev I.V."/>
        </authorList>
    </citation>
    <scope>NUCLEOTIDE SEQUENCE</scope>
    <source>
        <strain evidence="6">CBS 247.69</strain>
    </source>
</reference>
<keyword evidence="1" id="KW-0344">Guanine-nucleotide releasing factor</keyword>
<accession>A0A9P5YGC9</accession>
<evidence type="ECO:0000313" key="7">
    <source>
        <dbReference type="Proteomes" id="UP000807353"/>
    </source>
</evidence>
<dbReference type="SUPFAM" id="SSF48065">
    <property type="entry name" value="DBL homology domain (DH-domain)"/>
    <property type="match status" value="1"/>
</dbReference>
<feature type="domain" description="DH" evidence="4">
    <location>
        <begin position="228"/>
        <end position="423"/>
    </location>
</feature>
<dbReference type="OrthoDB" id="2272012at2759"/>
<dbReference type="Gene3D" id="1.20.900.10">
    <property type="entry name" value="Dbl homology (DH) domain"/>
    <property type="match status" value="1"/>
</dbReference>
<dbReference type="Proteomes" id="UP000807353">
    <property type="component" value="Unassembled WGS sequence"/>
</dbReference>
<dbReference type="PROSITE" id="PS50010">
    <property type="entry name" value="DH_2"/>
    <property type="match status" value="1"/>
</dbReference>
<dbReference type="InterPro" id="IPR001180">
    <property type="entry name" value="CNH_dom"/>
</dbReference>
<sequence length="995" mass="111446">MSRNPDDRRTRPQVAIPTDPLHQQQRIQYPYSVSQVPVVPYTFEVTPPSYNIESRPLVNPWDNSPPTPDTARPRVHSMVELSGRPPNRTASAAAGRTVHMAFPEPQIYRSVSSKPTLQSAHALSHRHSRSELISPNLGLHSGPSTTSFTSMASSYNQDNDSDHYVSGSGDHNHDLDSEELAGELSNFSLDSEEGLRRFQDGRLPENDQAWHRLVPPEARDALGKQEVQRQSVLFEVFKAESEYVSDLVAIEEVFIAGLRNSSPPIISQSRLPKFVDEVFGNLSQIVAHHQRMLGALFSRQREQHPLVLSISDIILDTVLKSDFRSSYEVYIKNYPLAESYHRKELKRNPAYQTFLQSVSTHPRIRKRDLITFLSRPVTRLPRLNLLLEQILKATEKDHDHPDIETLPIILGILGDCVKSTQPGIEAAESKVKFWALCESLVFQTGEIIDMDLYDESRSLVYSGPLSRRSRIDSAWSESWSDLTGALLDNYFLLTREEKRTNGITKRHIMSRPLPLEYIRLGSFTSAPETRKERVDDGGLLDSLRSQYVSIYPFTIYHASNKSTRRYTFYVGSESTRKRWYSSFVDAIGVHRVRQEANMWFYSNTLTDHFFRAHGNKMETGAKPSGRVTSSVPFASGGRKFLAVGCSTGVYVAHKGLEEYRRIFTHPSPTSIAAVQNVGEKMFNRFIIHSDADLVSYSLDILAKVTLGETQPNTLQATMEKMAGQDGSVVFFKHVHIGDRVLIIYASKRRLQVSMALQVLEAVHTVAAPLSTRRNGVPSPLSFRSFGEPGYIPKDAYDITPLSKTVGVCTRDGVVIIDPTNLSNSAVTIVPNLEDATSSLAMSTLKSRLEDAKPLGLARVTPSELLVVYDALGCYITKHGVPSRSSQYIKWETKAISFAQRGQHIMLFSPQFIEIRNIATGRIVQVIEGSDLRLLYSGPVYTEDDNVVVAMRGSKDDKDGISEKIIELVATSEIVATPATPALPGPVPSMWDEWDM</sequence>
<dbReference type="Gene3D" id="2.30.29.30">
    <property type="entry name" value="Pleckstrin-homology domain (PH domain)/Phosphotyrosine-binding domain (PTB)"/>
    <property type="match status" value="1"/>
</dbReference>
<evidence type="ECO:0000259" key="5">
    <source>
        <dbReference type="PROSITE" id="PS50219"/>
    </source>
</evidence>
<dbReference type="InterPro" id="IPR035899">
    <property type="entry name" value="DBL_dom_sf"/>
</dbReference>
<evidence type="ECO:0000256" key="1">
    <source>
        <dbReference type="ARBA" id="ARBA00022658"/>
    </source>
</evidence>
<dbReference type="SMART" id="SM00233">
    <property type="entry name" value="PH"/>
    <property type="match status" value="1"/>
</dbReference>
<dbReference type="PANTHER" id="PTHR46572">
    <property type="entry name" value="RHO1 GDP-GTP EXCHANGE PROTEIN 1-RELATED"/>
    <property type="match status" value="1"/>
</dbReference>
<dbReference type="EMBL" id="MU150234">
    <property type="protein sequence ID" value="KAF9468071.1"/>
    <property type="molecule type" value="Genomic_DNA"/>
</dbReference>
<dbReference type="PANTHER" id="PTHR46572:SF1">
    <property type="entry name" value="RHO1 GUANINE NUCLEOTIDE EXCHANGE FACTOR TUS1"/>
    <property type="match status" value="1"/>
</dbReference>
<gene>
    <name evidence="6" type="ORF">BDZ94DRAFT_1209777</name>
</gene>
<evidence type="ECO:0000259" key="4">
    <source>
        <dbReference type="PROSITE" id="PS50010"/>
    </source>
</evidence>